<comment type="subcellular location">
    <subcellularLocation>
        <location evidence="1">Cell envelope</location>
    </subcellularLocation>
</comment>
<dbReference type="InterPro" id="IPR051313">
    <property type="entry name" value="Bact_iron-sidero_bind"/>
</dbReference>
<accession>A0A7G5FIQ1</accession>
<evidence type="ECO:0000256" key="3">
    <source>
        <dbReference type="ARBA" id="ARBA00022448"/>
    </source>
</evidence>
<dbReference type="PROSITE" id="PS51257">
    <property type="entry name" value="PROKAR_LIPOPROTEIN"/>
    <property type="match status" value="1"/>
</dbReference>
<evidence type="ECO:0000313" key="8">
    <source>
        <dbReference type="EMBL" id="QMV86492.1"/>
    </source>
</evidence>
<dbReference type="SUPFAM" id="SSF53807">
    <property type="entry name" value="Helical backbone' metal receptor"/>
    <property type="match status" value="1"/>
</dbReference>
<feature type="signal peptide" evidence="6">
    <location>
        <begin position="1"/>
        <end position="20"/>
    </location>
</feature>
<feature type="region of interest" description="Disordered" evidence="5">
    <location>
        <begin position="20"/>
        <end position="61"/>
    </location>
</feature>
<dbReference type="PROSITE" id="PS50983">
    <property type="entry name" value="FE_B12_PBP"/>
    <property type="match status" value="1"/>
</dbReference>
<dbReference type="InterPro" id="IPR002491">
    <property type="entry name" value="ABC_transptr_periplasmic_BD"/>
</dbReference>
<dbReference type="Pfam" id="PF01497">
    <property type="entry name" value="Peripla_BP_2"/>
    <property type="match status" value="1"/>
</dbReference>
<dbReference type="PANTHER" id="PTHR30532:SF25">
    <property type="entry name" value="IRON(III) DICITRATE-BINDING PERIPLASMIC PROTEIN"/>
    <property type="match status" value="1"/>
</dbReference>
<dbReference type="EMBL" id="CP059833">
    <property type="protein sequence ID" value="QMV86492.1"/>
    <property type="molecule type" value="Genomic_DNA"/>
</dbReference>
<evidence type="ECO:0000259" key="7">
    <source>
        <dbReference type="PROSITE" id="PS50983"/>
    </source>
</evidence>
<dbReference type="PANTHER" id="PTHR30532">
    <property type="entry name" value="IRON III DICITRATE-BINDING PERIPLASMIC PROTEIN"/>
    <property type="match status" value="1"/>
</dbReference>
<keyword evidence="3" id="KW-0813">Transport</keyword>
<organism evidence="8 9">
    <name type="scientific">Corynebacterium hindlerae</name>
    <dbReference type="NCBI Taxonomy" id="699041"/>
    <lineage>
        <taxon>Bacteria</taxon>
        <taxon>Bacillati</taxon>
        <taxon>Actinomycetota</taxon>
        <taxon>Actinomycetes</taxon>
        <taxon>Mycobacteriales</taxon>
        <taxon>Corynebacteriaceae</taxon>
        <taxon>Corynebacterium</taxon>
    </lineage>
</organism>
<dbReference type="Proteomes" id="UP000515570">
    <property type="component" value="Chromosome"/>
</dbReference>
<keyword evidence="9" id="KW-1185">Reference proteome</keyword>
<feature type="domain" description="Fe/B12 periplasmic-binding" evidence="7">
    <location>
        <begin position="79"/>
        <end position="334"/>
    </location>
</feature>
<protein>
    <submittedName>
        <fullName evidence="8">Iron-siderophore ABC transporter substrate-binding protein</fullName>
    </submittedName>
</protein>
<evidence type="ECO:0000256" key="4">
    <source>
        <dbReference type="ARBA" id="ARBA00022729"/>
    </source>
</evidence>
<feature type="chain" id="PRO_5039259668" evidence="6">
    <location>
        <begin position="21"/>
        <end position="334"/>
    </location>
</feature>
<dbReference type="CDD" id="cd01146">
    <property type="entry name" value="FhuD"/>
    <property type="match status" value="1"/>
</dbReference>
<evidence type="ECO:0000256" key="5">
    <source>
        <dbReference type="SAM" id="MobiDB-lite"/>
    </source>
</evidence>
<keyword evidence="4 6" id="KW-0732">Signal</keyword>
<reference evidence="8 9" key="1">
    <citation type="submission" date="2020-07" db="EMBL/GenBank/DDBJ databases">
        <title>non toxigenic Corynebacterium sp. nov from a clinical source.</title>
        <authorList>
            <person name="Bernier A.-M."/>
            <person name="Bernard K."/>
        </authorList>
    </citation>
    <scope>NUCLEOTIDE SEQUENCE [LARGE SCALE GENOMIC DNA]</scope>
    <source>
        <strain evidence="9">NML 93-0612</strain>
    </source>
</reference>
<sequence>MKALPALLITAALALTSCSAPEPENTASPVNKDVATGGSKFGTADTETAKFGSDAEPGQFPRTVKHAAGTTEIKEKPKRIVVLENGELDGVLTLGITPVGMTTSKGENPIPSYLADKLEGVTTVGTINEVNVEAVAALQPDLILGNQLRADKLYPQLSQIAPTVFSIRPGFPWKENFLLIGETLGMEKEAEAKLQQYHEAVSGLGNSVPDGTTVSLVRFMPGKLRLYGRKSLIGVILQDAGLARPAEQDVDELAVEISPETIDKADGSIIFYTSYGTPAATGETAVIESSSWKALPAVAEGKAHRVNDDVWYLGLGPTGAMQIVSDLKELLPKK</sequence>
<evidence type="ECO:0000256" key="2">
    <source>
        <dbReference type="ARBA" id="ARBA00008814"/>
    </source>
</evidence>
<dbReference type="GO" id="GO:0030288">
    <property type="term" value="C:outer membrane-bounded periplasmic space"/>
    <property type="evidence" value="ECO:0007669"/>
    <property type="project" value="TreeGrafter"/>
</dbReference>
<evidence type="ECO:0000256" key="1">
    <source>
        <dbReference type="ARBA" id="ARBA00004196"/>
    </source>
</evidence>
<dbReference type="Gene3D" id="3.40.50.1980">
    <property type="entry name" value="Nitrogenase molybdenum iron protein domain"/>
    <property type="match status" value="2"/>
</dbReference>
<name>A0A7G5FIQ1_9CORY</name>
<evidence type="ECO:0000256" key="6">
    <source>
        <dbReference type="SAM" id="SignalP"/>
    </source>
</evidence>
<gene>
    <name evidence="8" type="ORF">HW450_07960</name>
</gene>
<dbReference type="GO" id="GO:1901678">
    <property type="term" value="P:iron coordination entity transport"/>
    <property type="evidence" value="ECO:0007669"/>
    <property type="project" value="UniProtKB-ARBA"/>
</dbReference>
<dbReference type="AlphaFoldDB" id="A0A7G5FIQ1"/>
<comment type="similarity">
    <text evidence="2">Belongs to the bacterial solute-binding protein 8 family.</text>
</comment>
<proteinExistence type="inferred from homology"/>
<evidence type="ECO:0000313" key="9">
    <source>
        <dbReference type="Proteomes" id="UP000515570"/>
    </source>
</evidence>